<evidence type="ECO:0000256" key="7">
    <source>
        <dbReference type="ARBA" id="ARBA00023211"/>
    </source>
</evidence>
<gene>
    <name evidence="8" type="primary">mntP</name>
    <name evidence="9" type="ORF">DYH56_15390</name>
</gene>
<organism evidence="9 10">
    <name type="scientific">Psychrilyobacter piezotolerans</name>
    <dbReference type="NCBI Taxonomy" id="2293438"/>
    <lineage>
        <taxon>Bacteria</taxon>
        <taxon>Fusobacteriati</taxon>
        <taxon>Fusobacteriota</taxon>
        <taxon>Fusobacteriia</taxon>
        <taxon>Fusobacteriales</taxon>
        <taxon>Fusobacteriaceae</taxon>
        <taxon>Psychrilyobacter</taxon>
    </lineage>
</organism>
<evidence type="ECO:0000256" key="8">
    <source>
        <dbReference type="HAMAP-Rule" id="MF_01521"/>
    </source>
</evidence>
<accession>A0ABX9KDH2</accession>
<protein>
    <recommendedName>
        <fullName evidence="8">Putative manganese efflux pump MntP</fullName>
    </recommendedName>
</protein>
<comment type="function">
    <text evidence="8">Probably functions as a manganese efflux pump.</text>
</comment>
<keyword evidence="2 8" id="KW-1003">Cell membrane</keyword>
<feature type="transmembrane region" description="Helical" evidence="8">
    <location>
        <begin position="39"/>
        <end position="62"/>
    </location>
</feature>
<evidence type="ECO:0000256" key="5">
    <source>
        <dbReference type="ARBA" id="ARBA00023065"/>
    </source>
</evidence>
<dbReference type="EMBL" id="QUAJ01000055">
    <property type="protein sequence ID" value="REI39274.1"/>
    <property type="molecule type" value="Genomic_DNA"/>
</dbReference>
<keyword evidence="6 8" id="KW-0472">Membrane</keyword>
<evidence type="ECO:0000256" key="3">
    <source>
        <dbReference type="ARBA" id="ARBA00022692"/>
    </source>
</evidence>
<name>A0ABX9KDH2_9FUSO</name>
<feature type="transmembrane region" description="Helical" evidence="8">
    <location>
        <begin position="132"/>
        <end position="153"/>
    </location>
</feature>
<dbReference type="RefSeq" id="WP_114643748.1">
    <property type="nucleotide sequence ID" value="NZ_JAACIO010000052.1"/>
</dbReference>
<dbReference type="Proteomes" id="UP000263486">
    <property type="component" value="Unassembled WGS sequence"/>
</dbReference>
<dbReference type="HAMAP" id="MF_01521">
    <property type="entry name" value="MntP_pump"/>
    <property type="match status" value="1"/>
</dbReference>
<comment type="subcellular location">
    <subcellularLocation>
        <location evidence="8">Cell membrane</location>
        <topology evidence="8">Multi-pass membrane protein</topology>
    </subcellularLocation>
</comment>
<dbReference type="InterPro" id="IPR003810">
    <property type="entry name" value="Mntp/YtaF"/>
</dbReference>
<dbReference type="Pfam" id="PF02659">
    <property type="entry name" value="Mntp"/>
    <property type="match status" value="1"/>
</dbReference>
<keyword evidence="10" id="KW-1185">Reference proteome</keyword>
<reference evidence="9 10" key="1">
    <citation type="submission" date="2018-08" db="EMBL/GenBank/DDBJ databases">
        <title>Draft genome sequence of Psychrilyobacter sp. strain SD5 isolated from Black Sea water.</title>
        <authorList>
            <person name="Yadav S."/>
            <person name="Villanueva L."/>
            <person name="Damste J.S.S."/>
        </authorList>
    </citation>
    <scope>NUCLEOTIDE SEQUENCE [LARGE SCALE GENOMIC DNA]</scope>
    <source>
        <strain evidence="9 10">SD5</strain>
    </source>
</reference>
<evidence type="ECO:0000256" key="6">
    <source>
        <dbReference type="ARBA" id="ARBA00023136"/>
    </source>
</evidence>
<keyword evidence="7 8" id="KW-0464">Manganese</keyword>
<comment type="caution">
    <text evidence="9">The sequence shown here is derived from an EMBL/GenBank/DDBJ whole genome shotgun (WGS) entry which is preliminary data.</text>
</comment>
<evidence type="ECO:0000256" key="1">
    <source>
        <dbReference type="ARBA" id="ARBA00022448"/>
    </source>
</evidence>
<proteinExistence type="inferred from homology"/>
<dbReference type="PANTHER" id="PTHR35529:SF1">
    <property type="entry name" value="MANGANESE EFFLUX PUMP MNTP-RELATED"/>
    <property type="match status" value="1"/>
</dbReference>
<feature type="transmembrane region" description="Helical" evidence="8">
    <location>
        <begin position="106"/>
        <end position="126"/>
    </location>
</feature>
<comment type="similarity">
    <text evidence="8">Belongs to the MntP (TC 9.B.29) family.</text>
</comment>
<evidence type="ECO:0000256" key="4">
    <source>
        <dbReference type="ARBA" id="ARBA00022989"/>
    </source>
</evidence>
<feature type="transmembrane region" description="Helical" evidence="8">
    <location>
        <begin position="68"/>
        <end position="86"/>
    </location>
</feature>
<keyword evidence="3 8" id="KW-0812">Transmembrane</keyword>
<feature type="transmembrane region" description="Helical" evidence="8">
    <location>
        <begin position="6"/>
        <end position="27"/>
    </location>
</feature>
<dbReference type="PANTHER" id="PTHR35529">
    <property type="entry name" value="MANGANESE EFFLUX PUMP MNTP-RELATED"/>
    <property type="match status" value="1"/>
</dbReference>
<evidence type="ECO:0000256" key="2">
    <source>
        <dbReference type="ARBA" id="ARBA00022475"/>
    </source>
</evidence>
<keyword evidence="5 8" id="KW-0406">Ion transport</keyword>
<feature type="transmembrane region" description="Helical" evidence="8">
    <location>
        <begin position="165"/>
        <end position="185"/>
    </location>
</feature>
<sequence>MNFTSLFFISIGLAMDAFAVSLTEGISLRKLCIKSIFRVALVFGIFQGIMPLLGWAIGGLFYDKIAKFDHWVAFGLLAFIGIKMIIDAREFGKCDIHGNCEKTSNIIVLGIATSIDALAVGFTFSLLPGLNIYFSIAIIGVITFILSSAGVYLGNKVGQLLGAKAEYAGGIILIGMGINILIQHLT</sequence>
<evidence type="ECO:0000313" key="9">
    <source>
        <dbReference type="EMBL" id="REI39274.1"/>
    </source>
</evidence>
<dbReference type="InterPro" id="IPR022929">
    <property type="entry name" value="Put_MntP"/>
</dbReference>
<keyword evidence="4 8" id="KW-1133">Transmembrane helix</keyword>
<keyword evidence="1 8" id="KW-0813">Transport</keyword>
<evidence type="ECO:0000313" key="10">
    <source>
        <dbReference type="Proteomes" id="UP000263486"/>
    </source>
</evidence>